<keyword evidence="3" id="KW-1185">Reference proteome</keyword>
<evidence type="ECO:0000313" key="3">
    <source>
        <dbReference type="Proteomes" id="UP000747399"/>
    </source>
</evidence>
<dbReference type="GO" id="GO:0005227">
    <property type="term" value="F:calcium-activated cation channel activity"/>
    <property type="evidence" value="ECO:0007669"/>
    <property type="project" value="InterPro"/>
</dbReference>
<name>A0A8J4B2Q5_9CHLO</name>
<evidence type="ECO:0000256" key="1">
    <source>
        <dbReference type="SAM" id="Phobius"/>
    </source>
</evidence>
<dbReference type="InterPro" id="IPR045122">
    <property type="entry name" value="Csc1-like"/>
</dbReference>
<keyword evidence="1" id="KW-1133">Transmembrane helix</keyword>
<comment type="caution">
    <text evidence="2">The sequence shown here is derived from an EMBL/GenBank/DDBJ whole genome shotgun (WGS) entry which is preliminary data.</text>
</comment>
<dbReference type="EMBL" id="BNCO01000014">
    <property type="protein sequence ID" value="GIL52922.1"/>
    <property type="molecule type" value="Genomic_DNA"/>
</dbReference>
<organism evidence="2 3">
    <name type="scientific">Volvox africanus</name>
    <dbReference type="NCBI Taxonomy" id="51714"/>
    <lineage>
        <taxon>Eukaryota</taxon>
        <taxon>Viridiplantae</taxon>
        <taxon>Chlorophyta</taxon>
        <taxon>core chlorophytes</taxon>
        <taxon>Chlorophyceae</taxon>
        <taxon>CS clade</taxon>
        <taxon>Chlamydomonadales</taxon>
        <taxon>Volvocaceae</taxon>
        <taxon>Volvox</taxon>
    </lineage>
</organism>
<proteinExistence type="predicted"/>
<feature type="transmembrane region" description="Helical" evidence="1">
    <location>
        <begin position="76"/>
        <end position="96"/>
    </location>
</feature>
<dbReference type="GO" id="GO:0005886">
    <property type="term" value="C:plasma membrane"/>
    <property type="evidence" value="ECO:0007669"/>
    <property type="project" value="TreeGrafter"/>
</dbReference>
<keyword evidence="1" id="KW-0472">Membrane</keyword>
<feature type="transmembrane region" description="Helical" evidence="1">
    <location>
        <begin position="817"/>
        <end position="847"/>
    </location>
</feature>
<sequence>MKKTEPKVASTLNPSLAVEADTGAARRFLVQAAKQVAREEDAALKAGGKSENLHIGSSNEKIASYRGIGLGIYFKLLEWLFWMMMWMMLCSVPYLVTINRSVFTDYDHRLDYNYGVKVYDSFELASFTFAAIVDDKKDNGTLQYMNTEIGKSWKGPMRKGVFLTWIALVDMGSTVMLSCMVFVLSVRIRRWWVRRKRETREVADYAVTVGGLPPYVTASEVSAYFERRFSRNAEKDQVMEVQLVLNYNKVFKACKVVHCNELYMSRLAELGYSTNGAAPPQAMVSIQAAAATATASAATAATAAAATATAAAATAAAATATAATAAATAATAATAALTPSASVTLEMPPLKSVACPAGAEKSCSSTTGLRACLNQPPGKAPEVIIGEQEQLVRELIQENKLRCCAAIVTFNTEQMRAEVCKTMPSGWWASLFMRRDLRMSHGGRLWKLWVRRAAAPDDYRFENMSTRIRTNILIQVLMGLIMVVFIILCATLITWLSAVQNKQFRKMPWDMAELRAAIRAGMGSDSHVSVQRSAELDQTSYDAFCASSMASCMTYASQLHPSSGINMTYGAEWSFPNATVRLLNERPIRQDLTKCAEGVGCSASYCMPCYCLGLSAVSTDHPTPEFLAHIEVACSRYWNVLDPRRYGILVAISLVIQVINSLLTHLLRLFKFHVEKHWTITSTELSYAIWSYLVQLVNTVVVLLVVNCSSLRNLQKRALEHEAPWLQQLVLDGLFNDFTPEWYASIGVSIIILMMVNVAGPILRSLGNWISQLIWRTWLLYGHYCHCCSSNKLPTLEVYKEAFGKCKFTLEERISDVLFNLTLALLFGSGMPFCYLIAAVYVLVAIWWDRLNLLAWRQPAQRYHTNLPIAIMYLLPVLLMCHCAFGLWMHTYFRAELSSKGIIAAARQGISSLSHSSLSRRITQPNGLPLLIWFLVLGAWLIFGRWVSLCMYRVARRLGWSCTCWPVEEALRSTERQDVSYEMVLRTDSSTAQLRGPRTYRISHLTNYKAFLSTGAAARLWSLVQGDRRFTRLHEFEVSANAETLD</sequence>
<feature type="transmembrane region" description="Helical" evidence="1">
    <location>
        <begin position="472"/>
        <end position="498"/>
    </location>
</feature>
<dbReference type="AlphaFoldDB" id="A0A8J4B2Q5"/>
<evidence type="ECO:0008006" key="4">
    <source>
        <dbReference type="Google" id="ProtNLM"/>
    </source>
</evidence>
<dbReference type="PANTHER" id="PTHR13018">
    <property type="entry name" value="PROBABLE MEMBRANE PROTEIN DUF221-RELATED"/>
    <property type="match status" value="1"/>
</dbReference>
<feature type="transmembrane region" description="Helical" evidence="1">
    <location>
        <begin position="867"/>
        <end position="888"/>
    </location>
</feature>
<dbReference type="PANTHER" id="PTHR13018:SF135">
    <property type="entry name" value="CSC1_OSCA1-LIKE 7TM REGION DOMAIN-CONTAINING PROTEIN"/>
    <property type="match status" value="1"/>
</dbReference>
<accession>A0A8J4B2Q5</accession>
<dbReference type="Proteomes" id="UP000747399">
    <property type="component" value="Unassembled WGS sequence"/>
</dbReference>
<feature type="transmembrane region" description="Helical" evidence="1">
    <location>
        <begin position="928"/>
        <end position="947"/>
    </location>
</feature>
<feature type="transmembrane region" description="Helical" evidence="1">
    <location>
        <begin position="742"/>
        <end position="763"/>
    </location>
</feature>
<protein>
    <recommendedName>
        <fullName evidence="4">CSC1/OSCA1-like cytosolic domain-containing protein</fullName>
    </recommendedName>
</protein>
<gene>
    <name evidence="2" type="ORF">Vafri_8662</name>
</gene>
<feature type="transmembrane region" description="Helical" evidence="1">
    <location>
        <begin position="646"/>
        <end position="667"/>
    </location>
</feature>
<keyword evidence="1" id="KW-0812">Transmembrane</keyword>
<evidence type="ECO:0000313" key="2">
    <source>
        <dbReference type="EMBL" id="GIL52922.1"/>
    </source>
</evidence>
<reference evidence="2" key="1">
    <citation type="journal article" date="2021" name="Proc. Natl. Acad. Sci. U.S.A.">
        <title>Three genomes in the algal genus Volvox reveal the fate of a haploid sex-determining region after a transition to homothallism.</title>
        <authorList>
            <person name="Yamamoto K."/>
            <person name="Hamaji T."/>
            <person name="Kawai-Toyooka H."/>
            <person name="Matsuzaki R."/>
            <person name="Takahashi F."/>
            <person name="Nishimura Y."/>
            <person name="Kawachi M."/>
            <person name="Noguchi H."/>
            <person name="Minakuchi Y."/>
            <person name="Umen J.G."/>
            <person name="Toyoda A."/>
            <person name="Nozaki H."/>
        </authorList>
    </citation>
    <scope>NUCLEOTIDE SEQUENCE</scope>
    <source>
        <strain evidence="2">NIES-3780</strain>
    </source>
</reference>
<feature type="transmembrane region" description="Helical" evidence="1">
    <location>
        <begin position="162"/>
        <end position="186"/>
    </location>
</feature>
<feature type="transmembrane region" description="Helical" evidence="1">
    <location>
        <begin position="687"/>
        <end position="706"/>
    </location>
</feature>